<gene>
    <name evidence="1" type="ORF">MYCIT1_LOCUS4168</name>
</gene>
<evidence type="ECO:0000313" key="2">
    <source>
        <dbReference type="Proteomes" id="UP001295794"/>
    </source>
</evidence>
<reference evidence="1" key="1">
    <citation type="submission" date="2023-11" db="EMBL/GenBank/DDBJ databases">
        <authorList>
            <person name="De Vega J J."/>
            <person name="De Vega J J."/>
        </authorList>
    </citation>
    <scope>NUCLEOTIDE SEQUENCE</scope>
</reference>
<keyword evidence="2" id="KW-1185">Reference proteome</keyword>
<protein>
    <submittedName>
        <fullName evidence="1">Uncharacterized protein</fullName>
    </submittedName>
</protein>
<dbReference type="Proteomes" id="UP001295794">
    <property type="component" value="Unassembled WGS sequence"/>
</dbReference>
<proteinExistence type="predicted"/>
<evidence type="ECO:0000313" key="1">
    <source>
        <dbReference type="EMBL" id="CAK5264197.1"/>
    </source>
</evidence>
<feature type="non-terminal residue" evidence="1">
    <location>
        <position position="136"/>
    </location>
</feature>
<accession>A0AAD2GXV5</accession>
<dbReference type="EMBL" id="CAVNYO010000048">
    <property type="protein sequence ID" value="CAK5264197.1"/>
    <property type="molecule type" value="Genomic_DNA"/>
</dbReference>
<dbReference type="AlphaFoldDB" id="A0AAD2GXV5"/>
<comment type="caution">
    <text evidence="1">The sequence shown here is derived from an EMBL/GenBank/DDBJ whole genome shotgun (WGS) entry which is preliminary data.</text>
</comment>
<sequence>TVWNMFFHMKIDEECHRTLATQCQKLLDVGETLEDWARSSCGEFIRFGTQYTLAEVRRHWMLYIGMVNLPEARLQPIRAIFSSIAQSNSTGTIISPARSAGLFLSDAIFVCSETFQYYWKTGTTSSRVAEFLNPTF</sequence>
<organism evidence="1 2">
    <name type="scientific">Mycena citricolor</name>
    <dbReference type="NCBI Taxonomy" id="2018698"/>
    <lineage>
        <taxon>Eukaryota</taxon>
        <taxon>Fungi</taxon>
        <taxon>Dikarya</taxon>
        <taxon>Basidiomycota</taxon>
        <taxon>Agaricomycotina</taxon>
        <taxon>Agaricomycetes</taxon>
        <taxon>Agaricomycetidae</taxon>
        <taxon>Agaricales</taxon>
        <taxon>Marasmiineae</taxon>
        <taxon>Mycenaceae</taxon>
        <taxon>Mycena</taxon>
    </lineage>
</organism>
<feature type="non-terminal residue" evidence="1">
    <location>
        <position position="1"/>
    </location>
</feature>
<name>A0AAD2GXV5_9AGAR</name>